<feature type="coiled-coil region" evidence="1">
    <location>
        <begin position="127"/>
        <end position="154"/>
    </location>
</feature>
<evidence type="ECO:0000256" key="1">
    <source>
        <dbReference type="SAM" id="Coils"/>
    </source>
</evidence>
<name>A0A2N9L841_9BACT</name>
<gene>
    <name evidence="4" type="ORF">SBA5_220129</name>
</gene>
<dbReference type="AlphaFoldDB" id="A0A2N9L841"/>
<organism evidence="4 5">
    <name type="scientific">Candidatus Sulfuritelmatomonas gaucii</name>
    <dbReference type="NCBI Taxonomy" id="2043161"/>
    <lineage>
        <taxon>Bacteria</taxon>
        <taxon>Pseudomonadati</taxon>
        <taxon>Acidobacteriota</taxon>
        <taxon>Terriglobia</taxon>
        <taxon>Terriglobales</taxon>
        <taxon>Acidobacteriaceae</taxon>
        <taxon>Candidatus Sulfuritelmatomonas</taxon>
    </lineage>
</organism>
<evidence type="ECO:0000313" key="5">
    <source>
        <dbReference type="Proteomes" id="UP000239735"/>
    </source>
</evidence>
<accession>A0A2N9L841</accession>
<evidence type="ECO:0000256" key="3">
    <source>
        <dbReference type="SAM" id="Phobius"/>
    </source>
</evidence>
<keyword evidence="1" id="KW-0175">Coiled coil</keyword>
<feature type="transmembrane region" description="Helical" evidence="3">
    <location>
        <begin position="185"/>
        <end position="208"/>
    </location>
</feature>
<dbReference type="Proteomes" id="UP000239735">
    <property type="component" value="Unassembled WGS sequence"/>
</dbReference>
<evidence type="ECO:0000256" key="2">
    <source>
        <dbReference type="SAM" id="MobiDB-lite"/>
    </source>
</evidence>
<feature type="region of interest" description="Disordered" evidence="2">
    <location>
        <begin position="1"/>
        <end position="69"/>
    </location>
</feature>
<reference evidence="5" key="1">
    <citation type="submission" date="2018-02" db="EMBL/GenBank/DDBJ databases">
        <authorList>
            <person name="Hausmann B."/>
        </authorList>
    </citation>
    <scope>NUCLEOTIDE SEQUENCE [LARGE SCALE GENOMIC DNA]</scope>
    <source>
        <strain evidence="5">Peat soil MAG SbA5</strain>
    </source>
</reference>
<protein>
    <submittedName>
        <fullName evidence="4">Uncharacterized protein</fullName>
    </submittedName>
</protein>
<keyword evidence="3" id="KW-0812">Transmembrane</keyword>
<evidence type="ECO:0000313" key="4">
    <source>
        <dbReference type="EMBL" id="SPE19283.1"/>
    </source>
</evidence>
<sequence length="213" mass="22704">MSEPQSVESIDRSPFTPGATEAHPRIIGAPLPMGASTRSPVPSNEGNGKRLPAGPPGRALPAPAAADGPSGLTRAISAVRAALPLVQRLLPLLDGNVATAIANLFTPHPHPAPPPPKVDLAPVENGLAELQTQHRSLRDQVMEQNTSLKRVEDQLGMVREATDRNTLEQQELLEDLKSFTKKVKIGAAIMIGLLCIGLLLNLILFLHIKRVLP</sequence>
<feature type="compositionally biased region" description="Low complexity" evidence="2">
    <location>
        <begin position="56"/>
        <end position="69"/>
    </location>
</feature>
<dbReference type="EMBL" id="OKRB01000078">
    <property type="protein sequence ID" value="SPE19283.1"/>
    <property type="molecule type" value="Genomic_DNA"/>
</dbReference>
<keyword evidence="3" id="KW-1133">Transmembrane helix</keyword>
<dbReference type="OrthoDB" id="9861996at2"/>
<feature type="compositionally biased region" description="Polar residues" evidence="2">
    <location>
        <begin position="36"/>
        <end position="46"/>
    </location>
</feature>
<keyword evidence="3" id="KW-0472">Membrane</keyword>
<proteinExistence type="predicted"/>